<name>A0A1D8S630_9EURY</name>
<proteinExistence type="inferred from homology"/>
<accession>A0A1D8S630</accession>
<dbReference type="EMBL" id="CP016070">
    <property type="protein sequence ID" value="AOW80783.1"/>
    <property type="molecule type" value="Genomic_DNA"/>
</dbReference>
<dbReference type="GeneID" id="29829598"/>
<dbReference type="STRING" id="1873524.HSR6_1679"/>
<protein>
    <submittedName>
        <fullName evidence="2">HAD family hydrolase</fullName>
    </submittedName>
</protein>
<reference evidence="2 3" key="1">
    <citation type="submission" date="2016-06" db="EMBL/GenBank/DDBJ databases">
        <title>Discovery of anaerobic lithoheterotrophic haloarchaeon capable of sulfur respiration by hydrogen and formate.</title>
        <authorList>
            <person name="Sorokin D.Y."/>
            <person name="Kublanov I.V."/>
            <person name="Roman P."/>
            <person name="Sinninghe Damste J.S."/>
            <person name="Golyshin P.N."/>
            <person name="Rojo D."/>
            <person name="Ciordia S."/>
            <person name="Mena Md.C."/>
            <person name="Ferrer M."/>
            <person name="Smedile F."/>
            <person name="Messina E."/>
            <person name="La Cono V."/>
            <person name="Yakimov M.M."/>
        </authorList>
    </citation>
    <scope>NUCLEOTIDE SEQUENCE [LARGE SCALE GENOMIC DNA]</scope>
    <source>
        <strain evidence="2 3">HTSR1</strain>
    </source>
</reference>
<dbReference type="AlphaFoldDB" id="A0A1D8S630"/>
<evidence type="ECO:0000256" key="1">
    <source>
        <dbReference type="ARBA" id="ARBA00007958"/>
    </source>
</evidence>
<dbReference type="Gene3D" id="3.40.50.1000">
    <property type="entry name" value="HAD superfamily/HAD-like"/>
    <property type="match status" value="1"/>
</dbReference>
<dbReference type="InterPro" id="IPR006439">
    <property type="entry name" value="HAD-SF_hydro_IA"/>
</dbReference>
<dbReference type="NCBIfam" id="TIGR01549">
    <property type="entry name" value="HAD-SF-IA-v1"/>
    <property type="match status" value="1"/>
</dbReference>
<dbReference type="GO" id="GO:0008967">
    <property type="term" value="F:phosphoglycolate phosphatase activity"/>
    <property type="evidence" value="ECO:0007669"/>
    <property type="project" value="TreeGrafter"/>
</dbReference>
<dbReference type="PANTHER" id="PTHR43434:SF1">
    <property type="entry name" value="PHOSPHOGLYCOLATE PHOSPHATASE"/>
    <property type="match status" value="1"/>
</dbReference>
<dbReference type="SFLD" id="SFLDS00003">
    <property type="entry name" value="Haloacid_Dehalogenase"/>
    <property type="match status" value="1"/>
</dbReference>
<evidence type="ECO:0000313" key="2">
    <source>
        <dbReference type="EMBL" id="AOW80783.1"/>
    </source>
</evidence>
<dbReference type="InterPro" id="IPR036412">
    <property type="entry name" value="HAD-like_sf"/>
</dbReference>
<dbReference type="Pfam" id="PF00702">
    <property type="entry name" value="Hydrolase"/>
    <property type="match status" value="1"/>
</dbReference>
<dbReference type="RefSeq" id="WP_070365450.1">
    <property type="nucleotide sequence ID" value="NZ_CP016070.1"/>
</dbReference>
<sequence>MQVDAVVLDIDGVLVDVSNSYRRAIVRSVEILVGETIPRAEVQSFKDAGGFNNDWVLSDAVALFVLARDQGLDQDVAQFTEHVAEQGGGLDGAKAVVRDTLGDASTAVFEAWDPDRLRDVFQQLYLGPSGYRDLEGGEPDLYEGSTADLELPPAGFMADEPILIEPATIETLTANFEIGVVTGRPRAEAHLALDRVGLSVSADRLYAMEDWTGKPDPTALIQVAERTGAETLAFAGDTRDDVRTAVNATERDRRREYYGIGVLTGGLAGASGRAAFESVGAAAVVETVNELPTILDSV</sequence>
<dbReference type="PANTHER" id="PTHR43434">
    <property type="entry name" value="PHOSPHOGLYCOLATE PHOSPHATASE"/>
    <property type="match status" value="1"/>
</dbReference>
<keyword evidence="2" id="KW-0378">Hydrolase</keyword>
<evidence type="ECO:0000313" key="3">
    <source>
        <dbReference type="Proteomes" id="UP000185608"/>
    </source>
</evidence>
<dbReference type="GO" id="GO:0006281">
    <property type="term" value="P:DNA repair"/>
    <property type="evidence" value="ECO:0007669"/>
    <property type="project" value="TreeGrafter"/>
</dbReference>
<organism evidence="2 3">
    <name type="scientific">Halodesulfurarchaeum formicicum</name>
    <dbReference type="NCBI Taxonomy" id="1873524"/>
    <lineage>
        <taxon>Archaea</taxon>
        <taxon>Methanobacteriati</taxon>
        <taxon>Methanobacteriota</taxon>
        <taxon>Stenosarchaea group</taxon>
        <taxon>Halobacteria</taxon>
        <taxon>Halobacteriales</taxon>
        <taxon>Halobacteriaceae</taxon>
        <taxon>Halodesulfurarchaeum</taxon>
    </lineage>
</organism>
<dbReference type="InterPro" id="IPR006438">
    <property type="entry name" value="HAD-SF_TIGR01548"/>
</dbReference>
<dbReference type="PATRIC" id="fig|1855411.3.peg.1616"/>
<dbReference type="SUPFAM" id="SSF56784">
    <property type="entry name" value="HAD-like"/>
    <property type="match status" value="1"/>
</dbReference>
<dbReference type="SFLD" id="SFLDG01129">
    <property type="entry name" value="C1.5:_HAD__Beta-PGM__Phosphata"/>
    <property type="match status" value="1"/>
</dbReference>
<comment type="similarity">
    <text evidence="1">Belongs to the HAD-like hydrolase superfamily.</text>
</comment>
<dbReference type="InterPro" id="IPR050155">
    <property type="entry name" value="HAD-like_hydrolase_sf"/>
</dbReference>
<dbReference type="InterPro" id="IPR023214">
    <property type="entry name" value="HAD_sf"/>
</dbReference>
<dbReference type="KEGG" id="halh:HTSR_1611"/>
<gene>
    <name evidence="2" type="ORF">HTSR_1611</name>
</gene>
<dbReference type="Proteomes" id="UP000185608">
    <property type="component" value="Chromosome"/>
</dbReference>
<dbReference type="NCBIfam" id="TIGR01548">
    <property type="entry name" value="HAD-SF-IA-hyp1"/>
    <property type="match status" value="1"/>
</dbReference>